<sequence>MKCFSWIIFAIVLSVSLAAPSYGGHGHHGGHHHGGHYGGHHGGYGGAHVYHHQYGHGSYGHHGGHHGGHHHGGYHKREAEEENVIENEEKTQVLSLSKDQLSLATVVMDTIMEGIMEDIAAVMEQPMSMSTKVVTDTITEVITTVVIIIMEDITTEDITRGLLSLDMVVMDTDMEAMGMVITNMVTVPTSLDMTTDGNHPIKVIMVVTTAMEGIMDMVIMDTAIMDTNHLFSVLRLMFQSQNILILSPLF</sequence>
<name>A0A7R8CKH7_LEPSM</name>
<dbReference type="EMBL" id="HG994593">
    <property type="protein sequence ID" value="CAF2845544.1"/>
    <property type="molecule type" value="Genomic_DNA"/>
</dbReference>
<protein>
    <submittedName>
        <fullName evidence="3">(salmon louse) hypothetical protein</fullName>
    </submittedName>
</protein>
<evidence type="ECO:0000256" key="1">
    <source>
        <dbReference type="SAM" id="MobiDB-lite"/>
    </source>
</evidence>
<evidence type="ECO:0000313" key="3">
    <source>
        <dbReference type="EMBL" id="CAF2845544.1"/>
    </source>
</evidence>
<evidence type="ECO:0000256" key="2">
    <source>
        <dbReference type="SAM" id="SignalP"/>
    </source>
</evidence>
<keyword evidence="2" id="KW-0732">Signal</keyword>
<organism evidence="3 4">
    <name type="scientific">Lepeophtheirus salmonis</name>
    <name type="common">Salmon louse</name>
    <name type="synonym">Caligus salmonis</name>
    <dbReference type="NCBI Taxonomy" id="72036"/>
    <lineage>
        <taxon>Eukaryota</taxon>
        <taxon>Metazoa</taxon>
        <taxon>Ecdysozoa</taxon>
        <taxon>Arthropoda</taxon>
        <taxon>Crustacea</taxon>
        <taxon>Multicrustacea</taxon>
        <taxon>Hexanauplia</taxon>
        <taxon>Copepoda</taxon>
        <taxon>Siphonostomatoida</taxon>
        <taxon>Caligidae</taxon>
        <taxon>Lepeophtheirus</taxon>
    </lineage>
</organism>
<keyword evidence="4" id="KW-1185">Reference proteome</keyword>
<accession>A0A7R8CKH7</accession>
<proteinExistence type="predicted"/>
<feature type="chain" id="PRO_5043635754" evidence="2">
    <location>
        <begin position="19"/>
        <end position="250"/>
    </location>
</feature>
<reference evidence="3" key="1">
    <citation type="submission" date="2021-02" db="EMBL/GenBank/DDBJ databases">
        <authorList>
            <person name="Bekaert M."/>
        </authorList>
    </citation>
    <scope>NUCLEOTIDE SEQUENCE</scope>
    <source>
        <strain evidence="3">IoA-00</strain>
    </source>
</reference>
<dbReference type="AlphaFoldDB" id="A0A7R8CKH7"/>
<feature type="compositionally biased region" description="Basic residues" evidence="1">
    <location>
        <begin position="62"/>
        <end position="74"/>
    </location>
</feature>
<gene>
    <name evidence="3" type="ORF">LSAA_4929</name>
</gene>
<feature type="signal peptide" evidence="2">
    <location>
        <begin position="1"/>
        <end position="18"/>
    </location>
</feature>
<feature type="region of interest" description="Disordered" evidence="1">
    <location>
        <begin position="58"/>
        <end position="82"/>
    </location>
</feature>
<evidence type="ECO:0000313" key="4">
    <source>
        <dbReference type="Proteomes" id="UP000675881"/>
    </source>
</evidence>
<dbReference type="Proteomes" id="UP000675881">
    <property type="component" value="Chromosome 14"/>
</dbReference>